<evidence type="ECO:0000313" key="5">
    <source>
        <dbReference type="EMBL" id="MVW76063.1"/>
    </source>
</evidence>
<dbReference type="PROSITE" id="PS00079">
    <property type="entry name" value="MULTICOPPER_OXIDASE1"/>
    <property type="match status" value="1"/>
</dbReference>
<dbReference type="CDD" id="cd04211">
    <property type="entry name" value="Cupredoxin_like_2"/>
    <property type="match status" value="1"/>
</dbReference>
<comment type="caution">
    <text evidence="5">The sequence shown here is derived from an EMBL/GenBank/DDBJ whole genome shotgun (WGS) entry which is preliminary data.</text>
</comment>
<keyword evidence="3" id="KW-0732">Signal</keyword>
<keyword evidence="1" id="KW-0479">Metal-binding</keyword>
<organism evidence="5 6">
    <name type="scientific">Pseudomonas xionganensis</name>
    <dbReference type="NCBI Taxonomy" id="2654845"/>
    <lineage>
        <taxon>Bacteria</taxon>
        <taxon>Pseudomonadati</taxon>
        <taxon>Pseudomonadota</taxon>
        <taxon>Gammaproteobacteria</taxon>
        <taxon>Pseudomonadales</taxon>
        <taxon>Pseudomonadaceae</taxon>
        <taxon>Pseudomonas</taxon>
    </lineage>
</organism>
<protein>
    <submittedName>
        <fullName evidence="5">Plastocyanin</fullName>
    </submittedName>
</protein>
<dbReference type="RefSeq" id="WP_160345745.1">
    <property type="nucleotide sequence ID" value="NZ_WKJZ01000001.1"/>
</dbReference>
<dbReference type="InterPro" id="IPR050845">
    <property type="entry name" value="Cu-binding_ET"/>
</dbReference>
<dbReference type="Pfam" id="PF00127">
    <property type="entry name" value="Copper-bind"/>
    <property type="match status" value="1"/>
</dbReference>
<dbReference type="Proteomes" id="UP000429555">
    <property type="component" value="Unassembled WGS sequence"/>
</dbReference>
<dbReference type="InterPro" id="IPR008972">
    <property type="entry name" value="Cupredoxin"/>
</dbReference>
<dbReference type="SUPFAM" id="SSF49503">
    <property type="entry name" value="Cupredoxins"/>
    <property type="match status" value="1"/>
</dbReference>
<dbReference type="GO" id="GO:0005507">
    <property type="term" value="F:copper ion binding"/>
    <property type="evidence" value="ECO:0007669"/>
    <property type="project" value="InterPro"/>
</dbReference>
<evidence type="ECO:0000259" key="4">
    <source>
        <dbReference type="Pfam" id="PF00127"/>
    </source>
</evidence>
<dbReference type="PANTHER" id="PTHR38439:SF3">
    <property type="entry name" value="COPPER-RESISTANT CUPROPROTEIN COPI"/>
    <property type="match status" value="1"/>
</dbReference>
<dbReference type="InterPro" id="IPR033138">
    <property type="entry name" value="Cu_oxidase_CS"/>
</dbReference>
<reference evidence="5 6" key="1">
    <citation type="submission" date="2019-11" db="EMBL/GenBank/DDBJ databases">
        <title>Pseudomonas flavidum sp. nov., isolated from Baiyang Lake.</title>
        <authorList>
            <person name="Zhao Y."/>
        </authorList>
    </citation>
    <scope>NUCLEOTIDE SEQUENCE [LARGE SCALE GENOMIC DNA]</scope>
    <source>
        <strain evidence="6">R-22-3 w-18</strain>
    </source>
</reference>
<feature type="domain" description="Blue (type 1) copper" evidence="4">
    <location>
        <begin position="54"/>
        <end position="161"/>
    </location>
</feature>
<name>A0A6I4L260_9PSED</name>
<gene>
    <name evidence="5" type="ORF">GJV18_12115</name>
</gene>
<proteinExistence type="predicted"/>
<dbReference type="PANTHER" id="PTHR38439">
    <property type="entry name" value="AURACYANIN-B"/>
    <property type="match status" value="1"/>
</dbReference>
<keyword evidence="6" id="KW-1185">Reference proteome</keyword>
<evidence type="ECO:0000256" key="1">
    <source>
        <dbReference type="ARBA" id="ARBA00022723"/>
    </source>
</evidence>
<dbReference type="Gene3D" id="2.60.40.420">
    <property type="entry name" value="Cupredoxins - blue copper proteins"/>
    <property type="match status" value="1"/>
</dbReference>
<accession>A0A6I4L260</accession>
<evidence type="ECO:0000256" key="2">
    <source>
        <dbReference type="ARBA" id="ARBA00023008"/>
    </source>
</evidence>
<evidence type="ECO:0000256" key="3">
    <source>
        <dbReference type="SAM" id="SignalP"/>
    </source>
</evidence>
<sequence length="164" mass="18427">MNRFIHVAWVLALAGPVYVTPALAHGEADGAVRSVLKEQVAWGIAGEAVQVTRSVEIRMNDQMRFEPDLLEVRLGETLRLVHHNDGQVMHEFVLGTQQELEQHAELMARFPDMEHDEPYMAHVAPGQRGEIIWTFNRAGDFDFACLIAGHYQAGMRGKVRVLAD</sequence>
<dbReference type="InterPro" id="IPR000923">
    <property type="entry name" value="BlueCu_1"/>
</dbReference>
<dbReference type="AlphaFoldDB" id="A0A6I4L260"/>
<keyword evidence="2" id="KW-0186">Copper</keyword>
<dbReference type="GO" id="GO:0009055">
    <property type="term" value="F:electron transfer activity"/>
    <property type="evidence" value="ECO:0007669"/>
    <property type="project" value="InterPro"/>
</dbReference>
<feature type="chain" id="PRO_5026069155" evidence="3">
    <location>
        <begin position="25"/>
        <end position="164"/>
    </location>
</feature>
<evidence type="ECO:0000313" key="6">
    <source>
        <dbReference type="Proteomes" id="UP000429555"/>
    </source>
</evidence>
<dbReference type="EMBL" id="WKJZ01000001">
    <property type="protein sequence ID" value="MVW76063.1"/>
    <property type="molecule type" value="Genomic_DNA"/>
</dbReference>
<feature type="signal peptide" evidence="3">
    <location>
        <begin position="1"/>
        <end position="24"/>
    </location>
</feature>